<evidence type="ECO:0000313" key="2">
    <source>
        <dbReference type="Proteomes" id="UP000051952"/>
    </source>
</evidence>
<proteinExistence type="predicted"/>
<protein>
    <submittedName>
        <fullName evidence="1">Uncharacterized protein</fullName>
    </submittedName>
</protein>
<organism evidence="1 2">
    <name type="scientific">Bodo saltans</name>
    <name type="common">Flagellated protozoan</name>
    <dbReference type="NCBI Taxonomy" id="75058"/>
    <lineage>
        <taxon>Eukaryota</taxon>
        <taxon>Discoba</taxon>
        <taxon>Euglenozoa</taxon>
        <taxon>Kinetoplastea</taxon>
        <taxon>Metakinetoplastina</taxon>
        <taxon>Eubodonida</taxon>
        <taxon>Bodonidae</taxon>
        <taxon>Bodo</taxon>
    </lineage>
</organism>
<feature type="non-terminal residue" evidence="1">
    <location>
        <position position="254"/>
    </location>
</feature>
<name>A0A0S4IWW9_BODSA</name>
<evidence type="ECO:0000313" key="1">
    <source>
        <dbReference type="EMBL" id="CUG06507.1"/>
    </source>
</evidence>
<dbReference type="AlphaFoldDB" id="A0A0S4IWW9"/>
<dbReference type="EMBL" id="CYKH01000592">
    <property type="protein sequence ID" value="CUG06507.1"/>
    <property type="molecule type" value="Genomic_DNA"/>
</dbReference>
<sequence>MTPRGRNCRSRCDTTATCTTSAVELGNTVAIRAVDQFGSLDEFFNGDVYVNVLIQNKSAGSGFLPTTVSQLKQSLTTFPTTVRFVNGEMLVSEFTLSYPCSNCVAQFYSDWNVGYAYVTLNIAPSTVRLNAWLSNSSTYYLWNTAFTGVLSVYNRSSQANLESYLMVYPTTDLCFDVAAVSATGAPTLYESVWVNFAVSGQTSSVVTGTPASQTPFVYKPLNFSKGRFCVNVNGADAATFVVTFVAQEVGNAAH</sequence>
<dbReference type="Proteomes" id="UP000051952">
    <property type="component" value="Unassembled WGS sequence"/>
</dbReference>
<keyword evidence="2" id="KW-1185">Reference proteome</keyword>
<accession>A0A0S4IWW9</accession>
<dbReference type="VEuPathDB" id="TriTrypDB:BSAL_72960"/>
<gene>
    <name evidence="1" type="ORF">BSAL_72960</name>
</gene>
<reference evidence="2" key="1">
    <citation type="submission" date="2015-09" db="EMBL/GenBank/DDBJ databases">
        <authorList>
            <consortium name="Pathogen Informatics"/>
        </authorList>
    </citation>
    <scope>NUCLEOTIDE SEQUENCE [LARGE SCALE GENOMIC DNA]</scope>
    <source>
        <strain evidence="2">Lake Konstanz</strain>
    </source>
</reference>